<dbReference type="RefSeq" id="WP_146796729.1">
    <property type="nucleotide sequence ID" value="NZ_BJUU01000025.1"/>
</dbReference>
<dbReference type="Proteomes" id="UP000321749">
    <property type="component" value="Unassembled WGS sequence"/>
</dbReference>
<feature type="transmembrane region" description="Helical" evidence="7">
    <location>
        <begin position="295"/>
        <end position="316"/>
    </location>
</feature>
<protein>
    <recommendedName>
        <fullName evidence="10">MFS transporter</fullName>
    </recommendedName>
</protein>
<accession>A0AA87USU5</accession>
<evidence type="ECO:0000256" key="3">
    <source>
        <dbReference type="ARBA" id="ARBA00022692"/>
    </source>
</evidence>
<sequence length="416" mass="41229">MTFTGEPTPAAGIELGGHLIPPDRSRRPARAISGPRQLLASVPIRTAGSGVQIGIPILAVEATGDLALGAMLVAVSMVPSVVAAPLVGALLDGADRPRVLMMIAAGGTAAAYAVAAGLGAVPLWLVVAALALSGLLAPFGFGGLSSFVAPPGSDARRAYALDALSYNVGGVAGPALVAAIAPLVGARWALATMAVIALGSLLAYPLLPMEPRGAERAGLLRSIGRGLAVMVTHRPLAVVTLSGTMAEFGRGIMPIAAIGIALAATGDASQSALIVAAFAVGALIGAVLEPMRPPWFSMQATMGVGFAATGLATLAAALDLGIIWTVALIGVSGLCTAAPTAAMMVLRRDLSPAAVVAQVFTVGSALRATASAAGTAVAGIMAGVPPLLLLALSGAIWLLSAAVMLAFPRRRRAIAP</sequence>
<evidence type="ECO:0000256" key="2">
    <source>
        <dbReference type="ARBA" id="ARBA00022475"/>
    </source>
</evidence>
<evidence type="ECO:0008006" key="10">
    <source>
        <dbReference type="Google" id="ProtNLM"/>
    </source>
</evidence>
<feature type="transmembrane region" description="Helical" evidence="7">
    <location>
        <begin position="188"/>
        <end position="207"/>
    </location>
</feature>
<feature type="transmembrane region" description="Helical" evidence="7">
    <location>
        <begin position="271"/>
        <end position="288"/>
    </location>
</feature>
<comment type="caution">
    <text evidence="8">The sequence shown here is derived from an EMBL/GenBank/DDBJ whole genome shotgun (WGS) entry which is preliminary data.</text>
</comment>
<reference evidence="8 9" key="1">
    <citation type="submission" date="2019-07" db="EMBL/GenBank/DDBJ databases">
        <title>Whole genome shotgun sequence of Agrococcus baldri NBRC 103055.</title>
        <authorList>
            <person name="Hosoyama A."/>
            <person name="Uohara A."/>
            <person name="Ohji S."/>
            <person name="Ichikawa N."/>
        </authorList>
    </citation>
    <scope>NUCLEOTIDE SEQUENCE [LARGE SCALE GENOMIC DNA]</scope>
    <source>
        <strain evidence="8 9">NBRC 103055</strain>
    </source>
</reference>
<feature type="transmembrane region" description="Helical" evidence="7">
    <location>
        <begin position="387"/>
        <end position="407"/>
    </location>
</feature>
<dbReference type="GO" id="GO:0005886">
    <property type="term" value="C:plasma membrane"/>
    <property type="evidence" value="ECO:0007669"/>
    <property type="project" value="UniProtKB-SubCell"/>
</dbReference>
<keyword evidence="9" id="KW-1185">Reference proteome</keyword>
<dbReference type="GO" id="GO:0022857">
    <property type="term" value="F:transmembrane transporter activity"/>
    <property type="evidence" value="ECO:0007669"/>
    <property type="project" value="InterPro"/>
</dbReference>
<dbReference type="Pfam" id="PF07690">
    <property type="entry name" value="MFS_1"/>
    <property type="match status" value="1"/>
</dbReference>
<feature type="transmembrane region" description="Helical" evidence="7">
    <location>
        <begin position="322"/>
        <end position="346"/>
    </location>
</feature>
<evidence type="ECO:0000256" key="5">
    <source>
        <dbReference type="ARBA" id="ARBA00023136"/>
    </source>
</evidence>
<feature type="transmembrane region" description="Helical" evidence="7">
    <location>
        <begin position="99"/>
        <end position="118"/>
    </location>
</feature>
<dbReference type="PANTHER" id="PTHR23513">
    <property type="entry name" value="INTEGRAL MEMBRANE EFFLUX PROTEIN-RELATED"/>
    <property type="match status" value="1"/>
</dbReference>
<feature type="transmembrane region" description="Helical" evidence="7">
    <location>
        <begin position="159"/>
        <end position="182"/>
    </location>
</feature>
<dbReference type="EMBL" id="BJUU01000025">
    <property type="protein sequence ID" value="GEK81346.1"/>
    <property type="molecule type" value="Genomic_DNA"/>
</dbReference>
<feature type="transmembrane region" description="Helical" evidence="7">
    <location>
        <begin position="353"/>
        <end position="381"/>
    </location>
</feature>
<gene>
    <name evidence="8" type="ORF">ABA31_26970</name>
</gene>
<name>A0AA87USU5_9MICO</name>
<dbReference type="Gene3D" id="1.20.1250.20">
    <property type="entry name" value="MFS general substrate transporter like domains"/>
    <property type="match status" value="1"/>
</dbReference>
<evidence type="ECO:0000256" key="6">
    <source>
        <dbReference type="SAM" id="MobiDB-lite"/>
    </source>
</evidence>
<dbReference type="AlphaFoldDB" id="A0AA87USU5"/>
<feature type="region of interest" description="Disordered" evidence="6">
    <location>
        <begin position="1"/>
        <end position="28"/>
    </location>
</feature>
<dbReference type="SUPFAM" id="SSF103473">
    <property type="entry name" value="MFS general substrate transporter"/>
    <property type="match status" value="1"/>
</dbReference>
<keyword evidence="3 7" id="KW-0812">Transmembrane</keyword>
<feature type="transmembrane region" description="Helical" evidence="7">
    <location>
        <begin position="66"/>
        <end position="87"/>
    </location>
</feature>
<evidence type="ECO:0000256" key="1">
    <source>
        <dbReference type="ARBA" id="ARBA00004651"/>
    </source>
</evidence>
<comment type="subcellular location">
    <subcellularLocation>
        <location evidence="1">Cell membrane</location>
        <topology evidence="1">Multi-pass membrane protein</topology>
    </subcellularLocation>
</comment>
<keyword evidence="4 7" id="KW-1133">Transmembrane helix</keyword>
<keyword evidence="5 7" id="KW-0472">Membrane</keyword>
<dbReference type="PANTHER" id="PTHR23513:SF11">
    <property type="entry name" value="STAPHYLOFERRIN A TRANSPORTER"/>
    <property type="match status" value="1"/>
</dbReference>
<evidence type="ECO:0000313" key="9">
    <source>
        <dbReference type="Proteomes" id="UP000321749"/>
    </source>
</evidence>
<evidence type="ECO:0000256" key="4">
    <source>
        <dbReference type="ARBA" id="ARBA00022989"/>
    </source>
</evidence>
<organism evidence="8 9">
    <name type="scientific">Agrococcus baldri</name>
    <dbReference type="NCBI Taxonomy" id="153730"/>
    <lineage>
        <taxon>Bacteria</taxon>
        <taxon>Bacillati</taxon>
        <taxon>Actinomycetota</taxon>
        <taxon>Actinomycetes</taxon>
        <taxon>Micrococcales</taxon>
        <taxon>Microbacteriaceae</taxon>
        <taxon>Agrococcus</taxon>
    </lineage>
</organism>
<feature type="transmembrane region" description="Helical" evidence="7">
    <location>
        <begin position="248"/>
        <end position="265"/>
    </location>
</feature>
<feature type="transmembrane region" description="Helical" evidence="7">
    <location>
        <begin position="124"/>
        <end position="147"/>
    </location>
</feature>
<keyword evidence="2" id="KW-1003">Cell membrane</keyword>
<dbReference type="InterPro" id="IPR011701">
    <property type="entry name" value="MFS"/>
</dbReference>
<dbReference type="InterPro" id="IPR036259">
    <property type="entry name" value="MFS_trans_sf"/>
</dbReference>
<evidence type="ECO:0000256" key="7">
    <source>
        <dbReference type="SAM" id="Phobius"/>
    </source>
</evidence>
<proteinExistence type="predicted"/>
<evidence type="ECO:0000313" key="8">
    <source>
        <dbReference type="EMBL" id="GEK81346.1"/>
    </source>
</evidence>